<name>A0A286RKK4_9BACT</name>
<reference evidence="1 2" key="1">
    <citation type="journal article" name="Front. Microbiol.">
        <title>Sugar Metabolism of the First Thermophilic Planctomycete Thermogutta terrifontis: Comparative Genomic and Transcriptomic Approaches.</title>
        <authorList>
            <person name="Elcheninov A.G."/>
            <person name="Menzel P."/>
            <person name="Gudbergsdottir S.R."/>
            <person name="Slesarev A.I."/>
            <person name="Kadnikov V.V."/>
            <person name="Krogh A."/>
            <person name="Bonch-Osmolovskaya E.A."/>
            <person name="Peng X."/>
            <person name="Kublanov I.V."/>
        </authorList>
    </citation>
    <scope>NUCLEOTIDE SEQUENCE [LARGE SCALE GENOMIC DNA]</scope>
    <source>
        <strain evidence="1 2">R1</strain>
    </source>
</reference>
<evidence type="ECO:0000313" key="1">
    <source>
        <dbReference type="EMBL" id="ASV76474.1"/>
    </source>
</evidence>
<proteinExistence type="predicted"/>
<protein>
    <submittedName>
        <fullName evidence="1">Uncharacterized protein</fullName>
    </submittedName>
</protein>
<dbReference type="Proteomes" id="UP000215086">
    <property type="component" value="Chromosome"/>
</dbReference>
<keyword evidence="2" id="KW-1185">Reference proteome</keyword>
<dbReference type="EMBL" id="CP018477">
    <property type="protein sequence ID" value="ASV76474.1"/>
    <property type="molecule type" value="Genomic_DNA"/>
</dbReference>
<sequence length="45" mass="4571">MAAPPSGRCLTAELTLEAAIRAYSVPVGCAPVIPVPAVPRDIPVT</sequence>
<dbReference type="KEGG" id="ttf:THTE_3873"/>
<evidence type="ECO:0000313" key="2">
    <source>
        <dbReference type="Proteomes" id="UP000215086"/>
    </source>
</evidence>
<gene>
    <name evidence="1" type="ORF">THTE_3873</name>
</gene>
<dbReference type="AlphaFoldDB" id="A0A286RKK4"/>
<organism evidence="1 2">
    <name type="scientific">Thermogutta terrifontis</name>
    <dbReference type="NCBI Taxonomy" id="1331910"/>
    <lineage>
        <taxon>Bacteria</taxon>
        <taxon>Pseudomonadati</taxon>
        <taxon>Planctomycetota</taxon>
        <taxon>Planctomycetia</taxon>
        <taxon>Pirellulales</taxon>
        <taxon>Thermoguttaceae</taxon>
        <taxon>Thermogutta</taxon>
    </lineage>
</organism>
<accession>A0A286RKK4</accession>